<gene>
    <name evidence="3" type="ORF">A3770_01p00140</name>
</gene>
<feature type="coiled-coil region" evidence="1">
    <location>
        <begin position="416"/>
        <end position="482"/>
    </location>
</feature>
<name>A0A5B8MAX0_9CHLO</name>
<keyword evidence="1" id="KW-0175">Coiled coil</keyword>
<evidence type="ECO:0000313" key="3">
    <source>
        <dbReference type="EMBL" id="QDZ17496.1"/>
    </source>
</evidence>
<feature type="region of interest" description="Disordered" evidence="2">
    <location>
        <begin position="536"/>
        <end position="698"/>
    </location>
</feature>
<protein>
    <submittedName>
        <fullName evidence="3">Uncharacterized protein</fullName>
    </submittedName>
</protein>
<evidence type="ECO:0000256" key="1">
    <source>
        <dbReference type="SAM" id="Coils"/>
    </source>
</evidence>
<dbReference type="Proteomes" id="UP000316726">
    <property type="component" value="Chromosome 1"/>
</dbReference>
<feature type="region of interest" description="Disordered" evidence="2">
    <location>
        <begin position="102"/>
        <end position="279"/>
    </location>
</feature>
<evidence type="ECO:0000313" key="4">
    <source>
        <dbReference type="Proteomes" id="UP000316726"/>
    </source>
</evidence>
<sequence>MEGEEGLGQEERKPTEEKVEEGHDHHQEEEEGGGGMGGGGQEGLEERIGDLEIEPTLEEGPPSEEVVREEDGPENLLSGEVAGNEGEGLADVVGTEDAVGEASVVNGEDPEPERASSALEAEPGAPQAAAGGEDDADQVAHLEEAEAKESRQAATADDYAYSSQRNKAAEAVGSKAKQERERAAAASVSSADPEDGRGGRRQSYGSRASANPTRVKVLNQDERQLSRAADAYGKNLMDAYGKKGRAPEQRAGGGVMDRGGAYGSAPAQEPPAPHRQPKSSMDNLVAELGSKLARQTAKLEAAEKGKEELEDMLLRIEKHFKTEQMLRRKAEVSLDQMRQSLKNSEMDGSRLKSERQALERQKLKNIQERTKLEEERSQMQVMIQTAGEQERKAKIELQELHHSVTTREEMIQYRLQASYSATIAKLEAEISRLKEELEYRTVSMHQELQKWRDQAQFATNALREAKNEVIDRKRELDTTKERMDLLVEKLYTGRERGMELRGAIDVQIHQSQLAHEMREKFQAQQHMQPQMPVDVPYGGPGPSAAAGASYPPNEVSLRLPAVDPMPPRIPQQAKQPERNPASVNHDFGRPIKPEIKVDQGTTPRPIAGQRGKRVAGEAGPSYSRKAPQSKVESRRGPPRQKGYAQIHIRESKESVKRSRPSGGHRGTPPPSQPSRGGKDRWTESNRESAMAAYAARWE</sequence>
<feature type="compositionally biased region" description="Basic and acidic residues" evidence="2">
    <location>
        <begin position="586"/>
        <end position="597"/>
    </location>
</feature>
<feature type="coiled-coil region" evidence="1">
    <location>
        <begin position="292"/>
        <end position="378"/>
    </location>
</feature>
<evidence type="ECO:0000256" key="2">
    <source>
        <dbReference type="SAM" id="MobiDB-lite"/>
    </source>
</evidence>
<accession>A0A5B8MAX0</accession>
<feature type="compositionally biased region" description="Basic and acidic residues" evidence="2">
    <location>
        <begin position="138"/>
        <end position="151"/>
    </location>
</feature>
<reference evidence="3 4" key="1">
    <citation type="submission" date="2018-07" db="EMBL/GenBank/DDBJ databases">
        <title>The complete nuclear genome of the prasinophyte Chloropicon primus (CCMP1205).</title>
        <authorList>
            <person name="Pombert J.-F."/>
            <person name="Otis C."/>
            <person name="Turmel M."/>
            <person name="Lemieux C."/>
        </authorList>
    </citation>
    <scope>NUCLEOTIDE SEQUENCE [LARGE SCALE GENOMIC DNA]</scope>
    <source>
        <strain evidence="3 4">CCMP1205</strain>
    </source>
</reference>
<feature type="compositionally biased region" description="Low complexity" evidence="2">
    <location>
        <begin position="120"/>
        <end position="131"/>
    </location>
</feature>
<feature type="compositionally biased region" description="Gly residues" evidence="2">
    <location>
        <begin position="33"/>
        <end position="42"/>
    </location>
</feature>
<feature type="compositionally biased region" description="Basic and acidic residues" evidence="2">
    <location>
        <begin position="9"/>
        <end position="28"/>
    </location>
</feature>
<feature type="compositionally biased region" description="Basic and acidic residues" evidence="2">
    <location>
        <begin position="676"/>
        <end position="686"/>
    </location>
</feature>
<dbReference type="EMBL" id="CP031034">
    <property type="protein sequence ID" value="QDZ17496.1"/>
    <property type="molecule type" value="Genomic_DNA"/>
</dbReference>
<feature type="compositionally biased region" description="Low complexity" evidence="2">
    <location>
        <begin position="542"/>
        <end position="552"/>
    </location>
</feature>
<organism evidence="3 4">
    <name type="scientific">Chloropicon primus</name>
    <dbReference type="NCBI Taxonomy" id="1764295"/>
    <lineage>
        <taxon>Eukaryota</taxon>
        <taxon>Viridiplantae</taxon>
        <taxon>Chlorophyta</taxon>
        <taxon>Chloropicophyceae</taxon>
        <taxon>Chloropicales</taxon>
        <taxon>Chloropicaceae</taxon>
        <taxon>Chloropicon</taxon>
    </lineage>
</organism>
<dbReference type="AlphaFoldDB" id="A0A5B8MAX0"/>
<dbReference type="OrthoDB" id="568363at2759"/>
<feature type="compositionally biased region" description="Gly residues" evidence="2">
    <location>
        <begin position="251"/>
        <end position="262"/>
    </location>
</feature>
<feature type="region of interest" description="Disordered" evidence="2">
    <location>
        <begin position="1"/>
        <end position="87"/>
    </location>
</feature>
<keyword evidence="4" id="KW-1185">Reference proteome</keyword>
<proteinExistence type="predicted"/>
<feature type="compositionally biased region" description="Basic and acidic residues" evidence="2">
    <location>
        <begin position="647"/>
        <end position="656"/>
    </location>
</feature>